<evidence type="ECO:0000313" key="1">
    <source>
        <dbReference type="EMBL" id="GEC97236.1"/>
    </source>
</evidence>
<organism evidence="1 2">
    <name type="scientific">Zoogloea ramigera</name>
    <dbReference type="NCBI Taxonomy" id="350"/>
    <lineage>
        <taxon>Bacteria</taxon>
        <taxon>Pseudomonadati</taxon>
        <taxon>Pseudomonadota</taxon>
        <taxon>Betaproteobacteria</taxon>
        <taxon>Rhodocyclales</taxon>
        <taxon>Zoogloeaceae</taxon>
        <taxon>Zoogloea</taxon>
    </lineage>
</organism>
<name>A0A4Y4CY51_ZOORA</name>
<dbReference type="CDD" id="cd09117">
    <property type="entry name" value="PLDc_Bfil_DEXD_like"/>
    <property type="match status" value="1"/>
</dbReference>
<dbReference type="AlphaFoldDB" id="A0A4Y4CY51"/>
<dbReference type="Proteomes" id="UP000318422">
    <property type="component" value="Unassembled WGS sequence"/>
</dbReference>
<proteinExistence type="predicted"/>
<keyword evidence="2" id="KW-1185">Reference proteome</keyword>
<comment type="caution">
    <text evidence="1">The sequence shown here is derived from an EMBL/GenBank/DDBJ whole genome shotgun (WGS) entry which is preliminary data.</text>
</comment>
<dbReference type="RefSeq" id="WP_141354355.1">
    <property type="nucleotide sequence ID" value="NZ_BJNV01000071.1"/>
</dbReference>
<accession>A0A4Y4CY51</accession>
<evidence type="ECO:0000313" key="2">
    <source>
        <dbReference type="Proteomes" id="UP000318422"/>
    </source>
</evidence>
<gene>
    <name evidence="1" type="ORF">ZRA01_33090</name>
</gene>
<reference evidence="1 2" key="1">
    <citation type="submission" date="2019-06" db="EMBL/GenBank/DDBJ databases">
        <title>Whole genome shotgun sequence of Zoogloea ramigera NBRC 15342.</title>
        <authorList>
            <person name="Hosoyama A."/>
            <person name="Uohara A."/>
            <person name="Ohji S."/>
            <person name="Ichikawa N."/>
        </authorList>
    </citation>
    <scope>NUCLEOTIDE SEQUENCE [LARGE SCALE GENOMIC DNA]</scope>
    <source>
        <strain evidence="1 2">NBRC 15342</strain>
    </source>
</reference>
<dbReference type="Gene3D" id="3.30.870.10">
    <property type="entry name" value="Endonuclease Chain A"/>
    <property type="match status" value="1"/>
</dbReference>
<dbReference type="OrthoDB" id="9150278at2"/>
<dbReference type="EMBL" id="BJNV01000071">
    <property type="protein sequence ID" value="GEC97236.1"/>
    <property type="molecule type" value="Genomic_DNA"/>
</dbReference>
<protein>
    <submittedName>
        <fullName evidence="1">Uncharacterized protein</fullName>
    </submittedName>
</protein>
<sequence>MTLYLHPDAQGNLADAYENAFQTADEIFALSAYLRDWRAFPLAKGCKNATLVVGKDFGITRKQALIDALAWKQANRGVAHVYVAANIDGFHPKIVAWRCDGIHYLIVGSSNLTIAAFETNYEANLRIKISEERYQEITHWIANILGWSVTLDQAWIDAYAEAETPPLGAAPKKMRRPLLASGLIPPRFPGLAAALAERKDKAAAFAPIRDEFEQLLRQCANGQTSEDTFYAWLIENWNHTEWKFQGSGIFRHPRAATDWSLLCQALVAIIDCAGAKRDQMVQIEYDTLEASGRAEVRKAFITEMLCHFFPDDYPLWNAPINTWLREEGFTKQRPRGLSEGEKYIWLAQQVRAALQADPDYPAQNLAELDHVIWAYCRHRGWT</sequence>